<evidence type="ECO:0000256" key="2">
    <source>
        <dbReference type="SAM" id="MobiDB-lite"/>
    </source>
</evidence>
<keyword evidence="1" id="KW-0597">Phosphoprotein</keyword>
<reference evidence="4 5" key="1">
    <citation type="journal article" date="2016" name="Genome Biol. Evol.">
        <title>Divergent and convergent evolution of fungal pathogenicity.</title>
        <authorList>
            <person name="Shang Y."/>
            <person name="Xiao G."/>
            <person name="Zheng P."/>
            <person name="Cen K."/>
            <person name="Zhan S."/>
            <person name="Wang C."/>
        </authorList>
    </citation>
    <scope>NUCLEOTIDE SEQUENCE [LARGE SCALE GENOMIC DNA]</scope>
    <source>
        <strain evidence="4 5">ARSEF 2679</strain>
    </source>
</reference>
<evidence type="ECO:0000313" key="5">
    <source>
        <dbReference type="Proteomes" id="UP000076744"/>
    </source>
</evidence>
<sequence>MDAGVSHQLHHPPDHQLNNHHPRTSYLDHESQPTPNDYGANAADLNNNHYLTPSGRFTEEWDASQRGSSIIDGHRPTQSNKLAMQRTASISSYAAGDDVNLPNRNNTLRKKPSMRRTGSLSRSASRRSNRAGSVRSLALHSSSDRDESHSAFYCPVPTSGNPTTILAERFQTWRKFLKDLISYFREIQSHYEQRAKSLTKLGNAVNNVPTPDSFLKSAGIDDALQLLRSYNKTAVQEAQKAKEIEEDVILALTGLRSDLQQKIKEIKQLSGDFKNSVDKEMNATTKAVSALADVLDKNEVDASSTTGRQDPFLLRLAVDRQVERQIDEENYLHQAYHNLEGSGRELESIVVGEIQKAYNAYAGILKREADNALNVVGELRDGPIAMPKDQEWIHFVTHEDQVVDPTVPLRSPDQIHYPGQDHLSAQEIRAGLLERKSKYLKSYTAGWYVLSSTHLHEFKSADKNQAPVMSLYLPEQKVGSHSEDGSSSNKFVLKGRQTGGMHRGHTWVFRAESYDTMLAWYEDIKALTEKSPEERQQFVRTHSRSLSRSSRRSARSVSSDGLDDEDEEPFTGGEVDTNPTARADAAPRRPEPGGRFPSDLQVMTQSGLHAPLSPSSLSSGAQEYPSDAHVIAAAGALPGSHTSHDGAYQDNYGYGGGSGYTPMDEVSSQAAIAHQQAQYDGVNPYTSEPVQQREAEGGDLGVGHGAVPVVVADTRVNGDGQVPHEQATPEAAVAADSHGVINNKPDTTTDVSDEQVKSISAAAAAAAIVDSDAVPSSETPAAIPNKALQAVPEAEAADHITPLETPMTEDVPKPSNRPQDHRTDSMLTISNLDIPGRFPKGGSTADGSAANVAA</sequence>
<keyword evidence="5" id="KW-1185">Reference proteome</keyword>
<dbReference type="CDD" id="cd13311">
    <property type="entry name" value="PH_Slm1"/>
    <property type="match status" value="1"/>
</dbReference>
<dbReference type="InterPro" id="IPR046868">
    <property type="entry name" value="BAR_4"/>
</dbReference>
<dbReference type="OrthoDB" id="5598057at2759"/>
<dbReference type="STRING" id="1081104.A0A162N0Q7"/>
<dbReference type="Pfam" id="PF20399">
    <property type="entry name" value="PH_20"/>
    <property type="match status" value="1"/>
</dbReference>
<dbReference type="Proteomes" id="UP000076744">
    <property type="component" value="Unassembled WGS sequence"/>
</dbReference>
<feature type="domain" description="PH" evidence="3">
    <location>
        <begin position="426"/>
        <end position="529"/>
    </location>
</feature>
<evidence type="ECO:0000259" key="3">
    <source>
        <dbReference type="PROSITE" id="PS50003"/>
    </source>
</evidence>
<dbReference type="Gene3D" id="1.20.1270.60">
    <property type="entry name" value="Arfaptin homology (AH) domain/BAR domain"/>
    <property type="match status" value="1"/>
</dbReference>
<gene>
    <name evidence="4" type="ORF">ISF_00560</name>
</gene>
<feature type="region of interest" description="Disordered" evidence="2">
    <location>
        <begin position="63"/>
        <end position="82"/>
    </location>
</feature>
<feature type="region of interest" description="Disordered" evidence="2">
    <location>
        <begin position="94"/>
        <end position="142"/>
    </location>
</feature>
<dbReference type="InterPro" id="IPR027267">
    <property type="entry name" value="AH/BAR_dom_sf"/>
</dbReference>
<accession>A0A162N0Q7</accession>
<evidence type="ECO:0000256" key="1">
    <source>
        <dbReference type="ARBA" id="ARBA00022553"/>
    </source>
</evidence>
<dbReference type="SUPFAM" id="SSF103657">
    <property type="entry name" value="BAR/IMD domain-like"/>
    <property type="match status" value="1"/>
</dbReference>
<proteinExistence type="predicted"/>
<feature type="region of interest" description="Disordered" evidence="2">
    <location>
        <begin position="531"/>
        <end position="600"/>
    </location>
</feature>
<dbReference type="Pfam" id="PF20400">
    <property type="entry name" value="BAR_4"/>
    <property type="match status" value="1"/>
</dbReference>
<dbReference type="SUPFAM" id="SSF50729">
    <property type="entry name" value="PH domain-like"/>
    <property type="match status" value="1"/>
</dbReference>
<feature type="region of interest" description="Disordered" evidence="2">
    <location>
        <begin position="1"/>
        <end position="51"/>
    </location>
</feature>
<feature type="compositionally biased region" description="Basic residues" evidence="2">
    <location>
        <begin position="541"/>
        <end position="554"/>
    </location>
</feature>
<dbReference type="SMART" id="SM00233">
    <property type="entry name" value="PH"/>
    <property type="match status" value="1"/>
</dbReference>
<dbReference type="AlphaFoldDB" id="A0A162N0Q7"/>
<organism evidence="4 5">
    <name type="scientific">Cordyceps fumosorosea (strain ARSEF 2679)</name>
    <name type="common">Isaria fumosorosea</name>
    <dbReference type="NCBI Taxonomy" id="1081104"/>
    <lineage>
        <taxon>Eukaryota</taxon>
        <taxon>Fungi</taxon>
        <taxon>Dikarya</taxon>
        <taxon>Ascomycota</taxon>
        <taxon>Pezizomycotina</taxon>
        <taxon>Sordariomycetes</taxon>
        <taxon>Hypocreomycetidae</taxon>
        <taxon>Hypocreales</taxon>
        <taxon>Cordycipitaceae</taxon>
        <taxon>Cordyceps</taxon>
    </lineage>
</organism>
<dbReference type="GeneID" id="30016852"/>
<dbReference type="PANTHER" id="PTHR31941">
    <property type="entry name" value="CYTOSKELETAL SIGNALING PROTEIN SLM1"/>
    <property type="match status" value="1"/>
</dbReference>
<dbReference type="InterPro" id="IPR011993">
    <property type="entry name" value="PH-like_dom_sf"/>
</dbReference>
<dbReference type="InterPro" id="IPR043453">
    <property type="entry name" value="Slm1_PH"/>
</dbReference>
<dbReference type="InterPro" id="IPR001849">
    <property type="entry name" value="PH_domain"/>
</dbReference>
<dbReference type="PANTHER" id="PTHR31941:SF16">
    <property type="entry name" value="PHOSPHATIDYLINOSITOL 4,5-BISPHOSPHATE-BINDING PROTEIN SLM1-RELATED"/>
    <property type="match status" value="1"/>
</dbReference>
<dbReference type="InterPro" id="IPR046869">
    <property type="entry name" value="SLM1/RGC1-like_PH"/>
</dbReference>
<dbReference type="Gene3D" id="2.30.29.30">
    <property type="entry name" value="Pleckstrin-homology domain (PH domain)/Phosphotyrosine-binding domain (PTB)"/>
    <property type="match status" value="1"/>
</dbReference>
<dbReference type="RefSeq" id="XP_018708617.1">
    <property type="nucleotide sequence ID" value="XM_018844167.1"/>
</dbReference>
<comment type="caution">
    <text evidence="4">The sequence shown here is derived from an EMBL/GenBank/DDBJ whole genome shotgun (WGS) entry which is preliminary data.</text>
</comment>
<protein>
    <submittedName>
        <fullName evidence="4">PH domain containing protein</fullName>
    </submittedName>
</protein>
<name>A0A162N0Q7_CORFA</name>
<evidence type="ECO:0000313" key="4">
    <source>
        <dbReference type="EMBL" id="OAA73659.1"/>
    </source>
</evidence>
<dbReference type="EMBL" id="AZHB01000001">
    <property type="protein sequence ID" value="OAA73659.1"/>
    <property type="molecule type" value="Genomic_DNA"/>
</dbReference>
<dbReference type="PROSITE" id="PS50003">
    <property type="entry name" value="PH_DOMAIN"/>
    <property type="match status" value="1"/>
</dbReference>
<feature type="region of interest" description="Disordered" evidence="2">
    <location>
        <begin position="799"/>
        <end position="854"/>
    </location>
</feature>